<name>A0AAD8G418_ACIOX</name>
<accession>A0AAD8G418</accession>
<evidence type="ECO:0000313" key="2">
    <source>
        <dbReference type="EMBL" id="KAK1162272.1"/>
    </source>
</evidence>
<dbReference type="Proteomes" id="UP001230051">
    <property type="component" value="Unassembled WGS sequence"/>
</dbReference>
<gene>
    <name evidence="2" type="ORF">AOXY_G18641</name>
</gene>
<protein>
    <submittedName>
        <fullName evidence="2">Uncharacterized protein</fullName>
    </submittedName>
</protein>
<comment type="caution">
    <text evidence="2">The sequence shown here is derived from an EMBL/GenBank/DDBJ whole genome shotgun (WGS) entry which is preliminary data.</text>
</comment>
<organism evidence="2 3">
    <name type="scientific">Acipenser oxyrinchus oxyrinchus</name>
    <dbReference type="NCBI Taxonomy" id="40147"/>
    <lineage>
        <taxon>Eukaryota</taxon>
        <taxon>Metazoa</taxon>
        <taxon>Chordata</taxon>
        <taxon>Craniata</taxon>
        <taxon>Vertebrata</taxon>
        <taxon>Euteleostomi</taxon>
        <taxon>Actinopterygii</taxon>
        <taxon>Chondrostei</taxon>
        <taxon>Acipenseriformes</taxon>
        <taxon>Acipenseridae</taxon>
        <taxon>Acipenser</taxon>
    </lineage>
</organism>
<evidence type="ECO:0000313" key="3">
    <source>
        <dbReference type="Proteomes" id="UP001230051"/>
    </source>
</evidence>
<feature type="region of interest" description="Disordered" evidence="1">
    <location>
        <begin position="30"/>
        <end position="50"/>
    </location>
</feature>
<evidence type="ECO:0000256" key="1">
    <source>
        <dbReference type="SAM" id="MobiDB-lite"/>
    </source>
</evidence>
<keyword evidence="3" id="KW-1185">Reference proteome</keyword>
<dbReference type="EMBL" id="JAGXEW010000017">
    <property type="protein sequence ID" value="KAK1162272.1"/>
    <property type="molecule type" value="Genomic_DNA"/>
</dbReference>
<proteinExistence type="predicted"/>
<reference evidence="2" key="1">
    <citation type="submission" date="2022-02" db="EMBL/GenBank/DDBJ databases">
        <title>Atlantic sturgeon de novo genome assembly.</title>
        <authorList>
            <person name="Stock M."/>
            <person name="Klopp C."/>
            <person name="Guiguen Y."/>
            <person name="Cabau C."/>
            <person name="Parinello H."/>
            <person name="Santidrian Yebra-Pimentel E."/>
            <person name="Kuhl H."/>
            <person name="Dirks R.P."/>
            <person name="Guessner J."/>
            <person name="Wuertz S."/>
            <person name="Du K."/>
            <person name="Schartl M."/>
        </authorList>
    </citation>
    <scope>NUCLEOTIDE SEQUENCE</scope>
    <source>
        <strain evidence="2">STURGEONOMICS-FGT-2020</strain>
        <tissue evidence="2">Whole blood</tissue>
    </source>
</reference>
<sequence>MWKEVHDQAGSDKLELQVLVMMRKDLSSLTPGVQSLGRGPRGKLSSDWSDKMCSVEEEHRRLRGRDAGKNRQGSRHAGILALERAQKTLIIPVHGPEETLAEPLLTCMSICDVKLSI</sequence>
<dbReference type="AlphaFoldDB" id="A0AAD8G418"/>